<dbReference type="OrthoDB" id="2927054at2"/>
<gene>
    <name evidence="1" type="ORF">F9U64_17915</name>
</gene>
<accession>A0A7C8GRI3</accession>
<keyword evidence="2" id="KW-1185">Reference proteome</keyword>
<organism evidence="1 2">
    <name type="scientific">Gracilibacillus oryzae</name>
    <dbReference type="NCBI Taxonomy" id="1672701"/>
    <lineage>
        <taxon>Bacteria</taxon>
        <taxon>Bacillati</taxon>
        <taxon>Bacillota</taxon>
        <taxon>Bacilli</taxon>
        <taxon>Bacillales</taxon>
        <taxon>Bacillaceae</taxon>
        <taxon>Gracilibacillus</taxon>
    </lineage>
</organism>
<name>A0A7C8GRI3_9BACI</name>
<proteinExistence type="predicted"/>
<dbReference type="EMBL" id="WEID01000092">
    <property type="protein sequence ID" value="KAB8127388.1"/>
    <property type="molecule type" value="Genomic_DNA"/>
</dbReference>
<dbReference type="Proteomes" id="UP000480246">
    <property type="component" value="Unassembled WGS sequence"/>
</dbReference>
<protein>
    <submittedName>
        <fullName evidence="1">Uncharacterized protein</fullName>
    </submittedName>
</protein>
<evidence type="ECO:0000313" key="2">
    <source>
        <dbReference type="Proteomes" id="UP000480246"/>
    </source>
</evidence>
<dbReference type="RefSeq" id="WP_153406263.1">
    <property type="nucleotide sequence ID" value="NZ_ML762443.1"/>
</dbReference>
<dbReference type="AlphaFoldDB" id="A0A7C8GRI3"/>
<evidence type="ECO:0000313" key="1">
    <source>
        <dbReference type="EMBL" id="KAB8127388.1"/>
    </source>
</evidence>
<reference evidence="1 2" key="1">
    <citation type="submission" date="2019-10" db="EMBL/GenBank/DDBJ databases">
        <title>Gracilibacillus sp. nov. isolated from rice seeds.</title>
        <authorList>
            <person name="He S."/>
        </authorList>
    </citation>
    <scope>NUCLEOTIDE SEQUENCE [LARGE SCALE GENOMIC DNA]</scope>
    <source>
        <strain evidence="1 2">TD8</strain>
    </source>
</reference>
<sequence>MTLRELLQISIEEEYTGLKSLIMFLVFEKKVLSLDSADTELDLYFQANNHERMKQLLTAYQKDTGIKHKLSGFLAETDQGEVTVVAVNEREARKLLQKNRCELHQITMLSGETIMEARNRQGVVTIRANLNTFISKYDRATII</sequence>
<comment type="caution">
    <text evidence="1">The sequence shown here is derived from an EMBL/GenBank/DDBJ whole genome shotgun (WGS) entry which is preliminary data.</text>
</comment>